<evidence type="ECO:0000259" key="4">
    <source>
        <dbReference type="SMART" id="SM00854"/>
    </source>
</evidence>
<dbReference type="AlphaFoldDB" id="A0AAE3DB27"/>
<feature type="transmembrane region" description="Helical" evidence="3">
    <location>
        <begin position="7"/>
        <end position="27"/>
    </location>
</feature>
<reference evidence="5 6" key="1">
    <citation type="submission" date="2021-10" db="EMBL/GenBank/DDBJ databases">
        <title>Anaerobic single-cell dispensing facilitates the cultivation of human gut bacteria.</title>
        <authorList>
            <person name="Afrizal A."/>
        </authorList>
    </citation>
    <scope>NUCLEOTIDE SEQUENCE [LARGE SCALE GENOMIC DNA]</scope>
    <source>
        <strain evidence="5 6">CLA-AA-H276</strain>
    </source>
</reference>
<keyword evidence="3" id="KW-0472">Membrane</keyword>
<dbReference type="Gene3D" id="3.60.21.10">
    <property type="match status" value="1"/>
</dbReference>
<evidence type="ECO:0000256" key="2">
    <source>
        <dbReference type="SAM" id="MobiDB-lite"/>
    </source>
</evidence>
<gene>
    <name evidence="5" type="ORF">LKD36_01950</name>
</gene>
<dbReference type="Pfam" id="PF09587">
    <property type="entry name" value="PGA_cap"/>
    <property type="match status" value="1"/>
</dbReference>
<dbReference type="RefSeq" id="WP_308458452.1">
    <property type="nucleotide sequence ID" value="NZ_JAJEPS010000001.1"/>
</dbReference>
<dbReference type="EMBL" id="JAJEPS010000001">
    <property type="protein sequence ID" value="MCC2124939.1"/>
    <property type="molecule type" value="Genomic_DNA"/>
</dbReference>
<evidence type="ECO:0000313" key="6">
    <source>
        <dbReference type="Proteomes" id="UP001198220"/>
    </source>
</evidence>
<evidence type="ECO:0000313" key="5">
    <source>
        <dbReference type="EMBL" id="MCC2124939.1"/>
    </source>
</evidence>
<organism evidence="5 6">
    <name type="scientific">Hominiventricola filiformis</name>
    <dbReference type="NCBI Taxonomy" id="2885352"/>
    <lineage>
        <taxon>Bacteria</taxon>
        <taxon>Bacillati</taxon>
        <taxon>Bacillota</taxon>
        <taxon>Clostridia</taxon>
        <taxon>Lachnospirales</taxon>
        <taxon>Lachnospiraceae</taxon>
        <taxon>Hominiventricola</taxon>
    </lineage>
</organism>
<comment type="caution">
    <text evidence="5">The sequence shown here is derived from an EMBL/GenBank/DDBJ whole genome shotgun (WGS) entry which is preliminary data.</text>
</comment>
<dbReference type="SUPFAM" id="SSF56300">
    <property type="entry name" value="Metallo-dependent phosphatases"/>
    <property type="match status" value="1"/>
</dbReference>
<feature type="region of interest" description="Disordered" evidence="2">
    <location>
        <begin position="35"/>
        <end position="86"/>
    </location>
</feature>
<dbReference type="PANTHER" id="PTHR33393">
    <property type="entry name" value="POLYGLUTAMINE SYNTHESIS ACCESSORY PROTEIN RV0574C-RELATED"/>
    <property type="match status" value="1"/>
</dbReference>
<evidence type="ECO:0000256" key="1">
    <source>
        <dbReference type="ARBA" id="ARBA00005662"/>
    </source>
</evidence>
<keyword evidence="3" id="KW-0812">Transmembrane</keyword>
<dbReference type="InterPro" id="IPR052169">
    <property type="entry name" value="CW_Biosynth-Accessory"/>
</dbReference>
<dbReference type="SMART" id="SM00854">
    <property type="entry name" value="PGA_cap"/>
    <property type="match status" value="1"/>
</dbReference>
<comment type="similarity">
    <text evidence="1">Belongs to the CapA family.</text>
</comment>
<sequence length="394" mass="42903">MKSLLKGMLIGFIIGGILLTAAAFLFFRHPTEEPEPEVPAAEVSKAVQEEAPESGISLPEEPETPEIPAVEPAREASEEVSEPEEPDSALLAFAGDVMFSDPFLASYDKSGISAIADSEMLGRMQNADLFVINEEFPFSLRGEAMEDKQFTFRADPKYVEIFQELGVDIVTVANNHALDFGRDAFLDTLDTLKSANIACIGGGYHLSEASAPAVQTINGQTFAIFGATRVSPSATWYASDSQPGLFQTYDATLLNQKIAEAHTEYDHVIVFAHWGIEKNETPEDYQRSLAKGYIDAGADLVVGCHPHVLQGFEYYNGVPIVYSLGNYLFGNRDGDTVLLEASYDNKGAPSIQLIPCKRVGSVLSRIQHPEALFQHLTELSFGVTVAEDGTLQPQ</sequence>
<feature type="domain" description="Capsule synthesis protein CapA" evidence="4">
    <location>
        <begin position="90"/>
        <end position="331"/>
    </location>
</feature>
<dbReference type="InterPro" id="IPR019079">
    <property type="entry name" value="Capsule_synth_CapA"/>
</dbReference>
<evidence type="ECO:0000256" key="3">
    <source>
        <dbReference type="SAM" id="Phobius"/>
    </source>
</evidence>
<dbReference type="CDD" id="cd07381">
    <property type="entry name" value="MPP_CapA"/>
    <property type="match status" value="1"/>
</dbReference>
<keyword evidence="6" id="KW-1185">Reference proteome</keyword>
<accession>A0AAE3DB27</accession>
<proteinExistence type="inferred from homology"/>
<protein>
    <submittedName>
        <fullName evidence="5">CapA family protein</fullName>
    </submittedName>
</protein>
<dbReference type="Proteomes" id="UP001198220">
    <property type="component" value="Unassembled WGS sequence"/>
</dbReference>
<keyword evidence="3" id="KW-1133">Transmembrane helix</keyword>
<dbReference type="InterPro" id="IPR029052">
    <property type="entry name" value="Metallo-depent_PP-like"/>
</dbReference>
<dbReference type="PANTHER" id="PTHR33393:SF13">
    <property type="entry name" value="PGA BIOSYNTHESIS PROTEIN CAPA"/>
    <property type="match status" value="1"/>
</dbReference>
<name>A0AAE3DB27_9FIRM</name>